<feature type="transmembrane region" description="Helical" evidence="1">
    <location>
        <begin position="63"/>
        <end position="82"/>
    </location>
</feature>
<dbReference type="RefSeq" id="WP_239122258.1">
    <property type="nucleotide sequence ID" value="NZ_BONT01000067.1"/>
</dbReference>
<keyword evidence="1" id="KW-0472">Membrane</keyword>
<dbReference type="Pfam" id="PF06182">
    <property type="entry name" value="ABC2_membrane_6"/>
    <property type="match status" value="1"/>
</dbReference>
<keyword evidence="1" id="KW-1133">Transmembrane helix</keyword>
<sequence>MADGTVTAYRRMLTAQVRSMTQYRASFAIDLTTQTVFTVLDIVAVLVIFRVTPSLGGFTLKQVLLVSSLAAIGFALADLLVGNVERLRHYVRTGLLDAVLIRPLSALGQLLVLDFAPRRLGRVLFSATLLTVVVSTSDIDWTPSRVLLLAITPLSAALFFSAVFVLTACVAFWWIDSGEFANSLTYGGRDFTSYPVTVFDGLFRRVFGFLLGFGFVGYYPALGILGIPDPLGMPSFFVWGGPFVAGIAALLATVAWRTGLRHYKGAGS</sequence>
<proteinExistence type="predicted"/>
<dbReference type="PANTHER" id="PTHR36833">
    <property type="entry name" value="SLR0610 PROTEIN-RELATED"/>
    <property type="match status" value="1"/>
</dbReference>
<feature type="transmembrane region" description="Helical" evidence="1">
    <location>
        <begin position="27"/>
        <end position="51"/>
    </location>
</feature>
<protein>
    <submittedName>
        <fullName evidence="2">ABC-2 type transport system permease protein</fullName>
    </submittedName>
</protein>
<dbReference type="PANTHER" id="PTHR36833:SF1">
    <property type="entry name" value="INTEGRAL MEMBRANE TRANSPORT PROTEIN"/>
    <property type="match status" value="1"/>
</dbReference>
<evidence type="ECO:0000313" key="2">
    <source>
        <dbReference type="EMBL" id="MBB6034779.1"/>
    </source>
</evidence>
<keyword evidence="3" id="KW-1185">Reference proteome</keyword>
<feature type="transmembrane region" description="Helical" evidence="1">
    <location>
        <begin position="146"/>
        <end position="175"/>
    </location>
</feature>
<feature type="transmembrane region" description="Helical" evidence="1">
    <location>
        <begin position="119"/>
        <end position="139"/>
    </location>
</feature>
<accession>A0A841FQE3</accession>
<name>A0A841FQE3_9ACTN</name>
<organism evidence="2 3">
    <name type="scientific">Phytomonospora endophytica</name>
    <dbReference type="NCBI Taxonomy" id="714109"/>
    <lineage>
        <taxon>Bacteria</taxon>
        <taxon>Bacillati</taxon>
        <taxon>Actinomycetota</taxon>
        <taxon>Actinomycetes</taxon>
        <taxon>Micromonosporales</taxon>
        <taxon>Micromonosporaceae</taxon>
        <taxon>Phytomonospora</taxon>
    </lineage>
</organism>
<reference evidence="2 3" key="1">
    <citation type="submission" date="2020-08" db="EMBL/GenBank/DDBJ databases">
        <title>Genomic Encyclopedia of Type Strains, Phase IV (KMG-IV): sequencing the most valuable type-strain genomes for metagenomic binning, comparative biology and taxonomic classification.</title>
        <authorList>
            <person name="Goeker M."/>
        </authorList>
    </citation>
    <scope>NUCLEOTIDE SEQUENCE [LARGE SCALE GENOMIC DNA]</scope>
    <source>
        <strain evidence="2 3">YIM 65646</strain>
    </source>
</reference>
<dbReference type="AlphaFoldDB" id="A0A841FQE3"/>
<evidence type="ECO:0000256" key="1">
    <source>
        <dbReference type="SAM" id="Phobius"/>
    </source>
</evidence>
<dbReference type="InterPro" id="IPR010390">
    <property type="entry name" value="ABC-2_transporter-like"/>
</dbReference>
<feature type="transmembrane region" description="Helical" evidence="1">
    <location>
        <begin position="206"/>
        <end position="227"/>
    </location>
</feature>
<dbReference type="Proteomes" id="UP000548476">
    <property type="component" value="Unassembled WGS sequence"/>
</dbReference>
<evidence type="ECO:0000313" key="3">
    <source>
        <dbReference type="Proteomes" id="UP000548476"/>
    </source>
</evidence>
<dbReference type="EMBL" id="JACHGT010000005">
    <property type="protein sequence ID" value="MBB6034779.1"/>
    <property type="molecule type" value="Genomic_DNA"/>
</dbReference>
<keyword evidence="1" id="KW-0812">Transmembrane</keyword>
<feature type="transmembrane region" description="Helical" evidence="1">
    <location>
        <begin position="236"/>
        <end position="256"/>
    </location>
</feature>
<comment type="caution">
    <text evidence="2">The sequence shown here is derived from an EMBL/GenBank/DDBJ whole genome shotgun (WGS) entry which is preliminary data.</text>
</comment>
<gene>
    <name evidence="2" type="ORF">HNR73_002633</name>
</gene>